<dbReference type="InterPro" id="IPR009057">
    <property type="entry name" value="Homeodomain-like_sf"/>
</dbReference>
<reference evidence="4" key="1">
    <citation type="journal article" date="2019" name="Int. J. Syst. Evol. Microbiol.">
        <title>The Global Catalogue of Microorganisms (GCM) 10K type strain sequencing project: providing services to taxonomists for standard genome sequencing and annotation.</title>
        <authorList>
            <consortium name="The Broad Institute Genomics Platform"/>
            <consortium name="The Broad Institute Genome Sequencing Center for Infectious Disease"/>
            <person name="Wu L."/>
            <person name="Ma J."/>
        </authorList>
    </citation>
    <scope>NUCLEOTIDE SEQUENCE [LARGE SCALE GENOMIC DNA]</scope>
    <source>
        <strain evidence="4">CCUG 62981</strain>
    </source>
</reference>
<comment type="caution">
    <text evidence="3">The sequence shown here is derived from an EMBL/GenBank/DDBJ whole genome shotgun (WGS) entry which is preliminary data.</text>
</comment>
<dbReference type="RefSeq" id="WP_371394514.1">
    <property type="nucleotide sequence ID" value="NZ_CP163421.1"/>
</dbReference>
<dbReference type="InterPro" id="IPR012337">
    <property type="entry name" value="RNaseH-like_sf"/>
</dbReference>
<feature type="region of interest" description="Disordered" evidence="1">
    <location>
        <begin position="217"/>
        <end position="255"/>
    </location>
</feature>
<dbReference type="Proteomes" id="UP001596024">
    <property type="component" value="Unassembled WGS sequence"/>
</dbReference>
<dbReference type="Pfam" id="PF13565">
    <property type="entry name" value="HTH_32"/>
    <property type="match status" value="1"/>
</dbReference>
<dbReference type="EMBL" id="JBHSGQ010000001">
    <property type="protein sequence ID" value="MFC4723826.1"/>
    <property type="molecule type" value="Genomic_DNA"/>
</dbReference>
<feature type="compositionally biased region" description="Polar residues" evidence="1">
    <location>
        <begin position="217"/>
        <end position="228"/>
    </location>
</feature>
<sequence length="255" mass="29372">MLDVFDVRRKELQRAEILDDVKAGRLSPNEAAERMGLTRQHAGILFRAYRQDGIEALRSKKRGRPSNRALPARVRDYTLMLIRDHYADFGPTLAAEMLAERHGLVLSRETTRKWMIEDGLWRTRGSRRLIHQDRPRRERFGELVQIDGSHHRWLEDRGPPCTLIVFIDDATGRLVELRFCQSETTFDHFLAAKRYMERYGKPCAFYSDKHGIFRPTHQTSVGGVNQTPLRAAHTGDRHGMGATPSRSGHPPARPR</sequence>
<dbReference type="SUPFAM" id="SSF46689">
    <property type="entry name" value="Homeodomain-like"/>
    <property type="match status" value="1"/>
</dbReference>
<feature type="domain" description="Integrase catalytic" evidence="2">
    <location>
        <begin position="131"/>
        <end position="255"/>
    </location>
</feature>
<dbReference type="PANTHER" id="PTHR35004:SF7">
    <property type="entry name" value="INTEGRASE PROTEIN"/>
    <property type="match status" value="1"/>
</dbReference>
<evidence type="ECO:0000313" key="3">
    <source>
        <dbReference type="EMBL" id="MFC4723826.1"/>
    </source>
</evidence>
<dbReference type="PANTHER" id="PTHR35004">
    <property type="entry name" value="TRANSPOSASE RV3428C-RELATED"/>
    <property type="match status" value="1"/>
</dbReference>
<proteinExistence type="predicted"/>
<dbReference type="InterPro" id="IPR047797">
    <property type="entry name" value="ISNCY_transpos"/>
</dbReference>
<evidence type="ECO:0000259" key="2">
    <source>
        <dbReference type="PROSITE" id="PS50994"/>
    </source>
</evidence>
<name>A0ABV9N656_9PROT</name>
<evidence type="ECO:0000313" key="4">
    <source>
        <dbReference type="Proteomes" id="UP001596024"/>
    </source>
</evidence>
<keyword evidence="4" id="KW-1185">Reference proteome</keyword>
<dbReference type="SUPFAM" id="SSF53098">
    <property type="entry name" value="Ribonuclease H-like"/>
    <property type="match status" value="1"/>
</dbReference>
<dbReference type="Gene3D" id="3.30.420.10">
    <property type="entry name" value="Ribonuclease H-like superfamily/Ribonuclease H"/>
    <property type="match status" value="1"/>
</dbReference>
<dbReference type="InterPro" id="IPR036397">
    <property type="entry name" value="RNaseH_sf"/>
</dbReference>
<evidence type="ECO:0000256" key="1">
    <source>
        <dbReference type="SAM" id="MobiDB-lite"/>
    </source>
</evidence>
<organism evidence="3 4">
    <name type="scientific">Glycocaulis abyssi</name>
    <dbReference type="NCBI Taxonomy" id="1433403"/>
    <lineage>
        <taxon>Bacteria</taxon>
        <taxon>Pseudomonadati</taxon>
        <taxon>Pseudomonadota</taxon>
        <taxon>Alphaproteobacteria</taxon>
        <taxon>Maricaulales</taxon>
        <taxon>Maricaulaceae</taxon>
        <taxon>Glycocaulis</taxon>
    </lineage>
</organism>
<protein>
    <submittedName>
        <fullName evidence="3">ISNCY family transposase</fullName>
    </submittedName>
</protein>
<dbReference type="NCBIfam" id="NF033594">
    <property type="entry name" value="transpos_ISNCY_2"/>
    <property type="match status" value="1"/>
</dbReference>
<dbReference type="InterPro" id="IPR001584">
    <property type="entry name" value="Integrase_cat-core"/>
</dbReference>
<dbReference type="PROSITE" id="PS50994">
    <property type="entry name" value="INTEGRASE"/>
    <property type="match status" value="1"/>
</dbReference>
<gene>
    <name evidence="3" type="ORF">ACFPB0_00845</name>
</gene>
<accession>A0ABV9N656</accession>